<proteinExistence type="inferred from homology"/>
<keyword evidence="3 4" id="KW-0418">Kinase</keyword>
<evidence type="ECO:0000256" key="3">
    <source>
        <dbReference type="ARBA" id="ARBA00022777"/>
    </source>
</evidence>
<accession>A0ABU3LAQ1</accession>
<dbReference type="PANTHER" id="PTHR21599:SF0">
    <property type="entry name" value="GLYCERATE KINASE"/>
    <property type="match status" value="1"/>
</dbReference>
<keyword evidence="2 4" id="KW-0808">Transferase</keyword>
<comment type="caution">
    <text evidence="5">The sequence shown here is derived from an EMBL/GenBank/DDBJ whole genome shotgun (WGS) entry which is preliminary data.</text>
</comment>
<evidence type="ECO:0000256" key="4">
    <source>
        <dbReference type="PIRNR" id="PIRNR006078"/>
    </source>
</evidence>
<organism evidence="5 6">
    <name type="scientific">Pricia mediterranea</name>
    <dbReference type="NCBI Taxonomy" id="3076079"/>
    <lineage>
        <taxon>Bacteria</taxon>
        <taxon>Pseudomonadati</taxon>
        <taxon>Bacteroidota</taxon>
        <taxon>Flavobacteriia</taxon>
        <taxon>Flavobacteriales</taxon>
        <taxon>Flavobacteriaceae</taxon>
        <taxon>Pricia</taxon>
    </lineage>
</organism>
<sequence length="385" mass="41359">MRFLLIPDKFKGSLDAKEVIQAISRGILRIYPKAKIHSVLASDGGDGFLNAVSGNLNVREIAIDTVDPLQRKRQAVYLFDSANNTAYIELAKASGLELLTKDERDVMRTSTYGTGLQIRHAIEQGATEIYLGLGGSATNDGGIGIATALGYRFLDASGKELKPMGGNLLKIATIEKRSGAMDVSGVNFYAVNDVDNPLYGRQGAAYVYAQQKGATDESTRILDEGLRNLARVVAEVLNKEAADLPGAGAAGGTAYGLNVFLDAKFISGIDFLLELAHVHQLLKACPFDYIITGEGKIDKQTLHGKLIQGVVDIGEQYKIPVIAVCGQSDIEANGPKSISVKRILEITDTSKPLQYSMDNAAQLVEDSIATYFENSKGQEGNQNDP</sequence>
<evidence type="ECO:0000256" key="1">
    <source>
        <dbReference type="ARBA" id="ARBA00006284"/>
    </source>
</evidence>
<dbReference type="EMBL" id="JAVTTP010000001">
    <property type="protein sequence ID" value="MDT7830318.1"/>
    <property type="molecule type" value="Genomic_DNA"/>
</dbReference>
<evidence type="ECO:0000256" key="2">
    <source>
        <dbReference type="ARBA" id="ARBA00022679"/>
    </source>
</evidence>
<dbReference type="Gene3D" id="3.40.50.10350">
    <property type="entry name" value="Glycerate kinase, domain 1"/>
    <property type="match status" value="1"/>
</dbReference>
<gene>
    <name evidence="5" type="ORF">RQM65_16740</name>
</gene>
<dbReference type="Gene3D" id="3.90.1510.10">
    <property type="entry name" value="Glycerate kinase, domain 2"/>
    <property type="match status" value="1"/>
</dbReference>
<dbReference type="EC" id="2.7.1.31" evidence="5"/>
<comment type="similarity">
    <text evidence="1 4">Belongs to the glycerate kinase type-1 family.</text>
</comment>
<dbReference type="Proteomes" id="UP001250656">
    <property type="component" value="Unassembled WGS sequence"/>
</dbReference>
<dbReference type="GO" id="GO:0008887">
    <property type="term" value="F:glycerate kinase activity"/>
    <property type="evidence" value="ECO:0007669"/>
    <property type="project" value="UniProtKB-EC"/>
</dbReference>
<dbReference type="PIRSF" id="PIRSF006078">
    <property type="entry name" value="GlxK"/>
    <property type="match status" value="1"/>
</dbReference>
<reference evidence="5 6" key="1">
    <citation type="submission" date="2023-09" db="EMBL/GenBank/DDBJ databases">
        <title>Novel taxa isolated from Blanes Bay.</title>
        <authorList>
            <person name="Rey-Velasco X."/>
            <person name="Lucena T."/>
        </authorList>
    </citation>
    <scope>NUCLEOTIDE SEQUENCE [LARGE SCALE GENOMIC DNA]</scope>
    <source>
        <strain evidence="5 6">S334</strain>
    </source>
</reference>
<dbReference type="SUPFAM" id="SSF110738">
    <property type="entry name" value="Glycerate kinase I"/>
    <property type="match status" value="1"/>
</dbReference>
<dbReference type="InterPro" id="IPR018193">
    <property type="entry name" value="Glyc_kinase_flavodox-like_fold"/>
</dbReference>
<name>A0ABU3LAQ1_9FLAO</name>
<dbReference type="InterPro" id="IPR018197">
    <property type="entry name" value="Glycerate_kinase_RE-like"/>
</dbReference>
<protein>
    <submittedName>
        <fullName evidence="5">Glycerate kinase</fullName>
        <ecNumber evidence="5">2.7.1.31</ecNumber>
    </submittedName>
</protein>
<dbReference type="Pfam" id="PF02595">
    <property type="entry name" value="Gly_kinase"/>
    <property type="match status" value="1"/>
</dbReference>
<evidence type="ECO:0000313" key="6">
    <source>
        <dbReference type="Proteomes" id="UP001250656"/>
    </source>
</evidence>
<keyword evidence="6" id="KW-1185">Reference proteome</keyword>
<dbReference type="InterPro" id="IPR004381">
    <property type="entry name" value="Glycerate_kinase"/>
</dbReference>
<dbReference type="PANTHER" id="PTHR21599">
    <property type="entry name" value="GLYCERATE KINASE"/>
    <property type="match status" value="1"/>
</dbReference>
<dbReference type="RefSeq" id="WP_314016565.1">
    <property type="nucleotide sequence ID" value="NZ_JAVTTP010000001.1"/>
</dbReference>
<dbReference type="NCBIfam" id="TIGR00045">
    <property type="entry name" value="glycerate kinase"/>
    <property type="match status" value="1"/>
</dbReference>
<evidence type="ECO:0000313" key="5">
    <source>
        <dbReference type="EMBL" id="MDT7830318.1"/>
    </source>
</evidence>
<dbReference type="InterPro" id="IPR036129">
    <property type="entry name" value="Glycerate_kinase_sf"/>
</dbReference>